<name>A0A6J4TE01_9BACT</name>
<dbReference type="EMBL" id="CADCWE010000007">
    <property type="protein sequence ID" value="CAA9519692.1"/>
    <property type="molecule type" value="Genomic_DNA"/>
</dbReference>
<reference evidence="1" key="1">
    <citation type="submission" date="2020-02" db="EMBL/GenBank/DDBJ databases">
        <authorList>
            <person name="Meier V. D."/>
        </authorList>
    </citation>
    <scope>NUCLEOTIDE SEQUENCE</scope>
    <source>
        <strain evidence="1">AVDCRST_MAG73</strain>
    </source>
</reference>
<accession>A0A6J4TE01</accession>
<sequence length="58" mass="5881">EPVVLPAALGSGFQVIEEGLNGRTSVILSSHLDGIHVAPEGHAKLGRAVAATAREPLA</sequence>
<gene>
    <name evidence="1" type="ORF">AVDCRST_MAG73-105</name>
</gene>
<feature type="non-terminal residue" evidence="1">
    <location>
        <position position="1"/>
    </location>
</feature>
<proteinExistence type="predicted"/>
<organism evidence="1">
    <name type="scientific">uncultured Thermomicrobiales bacterium</name>
    <dbReference type="NCBI Taxonomy" id="1645740"/>
    <lineage>
        <taxon>Bacteria</taxon>
        <taxon>Pseudomonadati</taxon>
        <taxon>Thermomicrobiota</taxon>
        <taxon>Thermomicrobia</taxon>
        <taxon>Thermomicrobiales</taxon>
        <taxon>environmental samples</taxon>
    </lineage>
</organism>
<dbReference type="AlphaFoldDB" id="A0A6J4TE01"/>
<protein>
    <submittedName>
        <fullName evidence="1">Uncharacterized protein</fullName>
    </submittedName>
</protein>
<evidence type="ECO:0000313" key="1">
    <source>
        <dbReference type="EMBL" id="CAA9519692.1"/>
    </source>
</evidence>